<proteinExistence type="predicted"/>
<reference evidence="1 2" key="1">
    <citation type="submission" date="2017-01" db="EMBL/GenBank/DDBJ databases">
        <authorList>
            <person name="Mah S.A."/>
            <person name="Swanson W.J."/>
            <person name="Moy G.W."/>
            <person name="Vacquier V.D."/>
        </authorList>
    </citation>
    <scope>NUCLEOTIDE SEQUENCE [LARGE SCALE GENOMIC DNA]</scope>
</reference>
<evidence type="ECO:0000313" key="1">
    <source>
        <dbReference type="EMBL" id="AQT28520.1"/>
    </source>
</evidence>
<protein>
    <submittedName>
        <fullName evidence="1">Uncharacterized protein</fullName>
    </submittedName>
</protein>
<dbReference type="Proteomes" id="UP000221250">
    <property type="component" value="Segment"/>
</dbReference>
<gene>
    <name evidence="1" type="ORF">YOLOSWAG_35</name>
</gene>
<accession>A0A1S6L2W5</accession>
<keyword evidence="2" id="KW-1185">Reference proteome</keyword>
<dbReference type="EMBL" id="KY448244">
    <property type="protein sequence ID" value="AQT28520.1"/>
    <property type="molecule type" value="Genomic_DNA"/>
</dbReference>
<organism evidence="1 2">
    <name type="scientific">Erwinia phage vB_EamM_Yoloswag</name>
    <dbReference type="NCBI Taxonomy" id="1958956"/>
    <lineage>
        <taxon>Viruses</taxon>
        <taxon>Duplodnaviria</taxon>
        <taxon>Heunggongvirae</taxon>
        <taxon>Uroviricota</taxon>
        <taxon>Caudoviricetes</taxon>
        <taxon>Yoloswagvirus</taxon>
        <taxon>Yoloswagvirus yoloswag</taxon>
    </lineage>
</organism>
<sequence length="177" mass="19981">MQIGYRCKNCKYVHNSIVSSCDCESSHTFEYTKVAIHDLPQTTPEVPDITTLDYTQDDWHVNIPGGQYGNGVYAYTGPWQEHNARFGHETVAHVMGTGQHLDRHHRADRKNERANLVLVSGANRLLEACYMALAYFELKQKVQGSSPRNSARIAVLKDAIVKATDQSPLDVRHTEKK</sequence>
<evidence type="ECO:0000313" key="2">
    <source>
        <dbReference type="Proteomes" id="UP000221250"/>
    </source>
</evidence>
<name>A0A1S6L2W5_9CAUD</name>